<reference evidence="2 3" key="1">
    <citation type="journal article" date="2019" name="Sci. Rep.">
        <title>Orb-weaving spider Araneus ventricosus genome elucidates the spidroin gene catalogue.</title>
        <authorList>
            <person name="Kono N."/>
            <person name="Nakamura H."/>
            <person name="Ohtoshi R."/>
            <person name="Moran D.A.P."/>
            <person name="Shinohara A."/>
            <person name="Yoshida Y."/>
            <person name="Fujiwara M."/>
            <person name="Mori M."/>
            <person name="Tomita M."/>
            <person name="Arakawa K."/>
        </authorList>
    </citation>
    <scope>NUCLEOTIDE SEQUENCE [LARGE SCALE GENOMIC DNA]</scope>
</reference>
<evidence type="ECO:0000313" key="3">
    <source>
        <dbReference type="Proteomes" id="UP000499080"/>
    </source>
</evidence>
<evidence type="ECO:0008006" key="4">
    <source>
        <dbReference type="Google" id="ProtNLM"/>
    </source>
</evidence>
<name>A0A4Y2GQC3_ARAVE</name>
<dbReference type="AlphaFoldDB" id="A0A4Y2GQC3"/>
<evidence type="ECO:0000313" key="2">
    <source>
        <dbReference type="EMBL" id="GBM55793.1"/>
    </source>
</evidence>
<keyword evidence="1" id="KW-0732">Signal</keyword>
<evidence type="ECO:0000256" key="1">
    <source>
        <dbReference type="SAM" id="SignalP"/>
    </source>
</evidence>
<keyword evidence="3" id="KW-1185">Reference proteome</keyword>
<comment type="caution">
    <text evidence="2">The sequence shown here is derived from an EMBL/GenBank/DDBJ whole genome shotgun (WGS) entry which is preliminary data.</text>
</comment>
<accession>A0A4Y2GQC3</accession>
<dbReference type="OrthoDB" id="6469764at2759"/>
<gene>
    <name evidence="2" type="ORF">AVEN_75023_1</name>
</gene>
<dbReference type="Proteomes" id="UP000499080">
    <property type="component" value="Unassembled WGS sequence"/>
</dbReference>
<sequence length="163" mass="18179">MEIKYIFLLLAVLFAGDLVESKISDVNGVFLAEFNCISSSGNQKMCNAYLDCLFALSEEYLKPYYICLDKVSLKGVGNCSETEELYECEAKRNELNACYQTVTLELQGKDWTKIPGLFGFKDCVSIAGTNCLTKRCPATYPKKRRNNALGTFLSKIGLSGFLQ</sequence>
<proteinExistence type="predicted"/>
<protein>
    <recommendedName>
        <fullName evidence="4">DUF19 domain-containing protein</fullName>
    </recommendedName>
</protein>
<feature type="signal peptide" evidence="1">
    <location>
        <begin position="1"/>
        <end position="21"/>
    </location>
</feature>
<organism evidence="2 3">
    <name type="scientific">Araneus ventricosus</name>
    <name type="common">Orbweaver spider</name>
    <name type="synonym">Epeira ventricosa</name>
    <dbReference type="NCBI Taxonomy" id="182803"/>
    <lineage>
        <taxon>Eukaryota</taxon>
        <taxon>Metazoa</taxon>
        <taxon>Ecdysozoa</taxon>
        <taxon>Arthropoda</taxon>
        <taxon>Chelicerata</taxon>
        <taxon>Arachnida</taxon>
        <taxon>Araneae</taxon>
        <taxon>Araneomorphae</taxon>
        <taxon>Entelegynae</taxon>
        <taxon>Araneoidea</taxon>
        <taxon>Araneidae</taxon>
        <taxon>Araneus</taxon>
    </lineage>
</organism>
<feature type="chain" id="PRO_5021411098" description="DUF19 domain-containing protein" evidence="1">
    <location>
        <begin position="22"/>
        <end position="163"/>
    </location>
</feature>
<dbReference type="EMBL" id="BGPR01001516">
    <property type="protein sequence ID" value="GBM55793.1"/>
    <property type="molecule type" value="Genomic_DNA"/>
</dbReference>